<dbReference type="NCBIfam" id="TIGR01492">
    <property type="entry name" value="CPW_WPC"/>
    <property type="match status" value="2"/>
</dbReference>
<dbReference type="OrthoDB" id="368872at2759"/>
<keyword evidence="3" id="KW-1185">Reference proteome</keyword>
<dbReference type="VEuPathDB" id="PlasmoDB:AK88_04203"/>
<gene>
    <name evidence="2" type="ORF">AK88_04203</name>
</gene>
<evidence type="ECO:0000313" key="3">
    <source>
        <dbReference type="Proteomes" id="UP000054561"/>
    </source>
</evidence>
<sequence length="315" mass="35546">MKKEGGWHQVNASQEPCLDQCERNYSLQCPEQWAPQDDKTCRPLAIYEGVCLPSHDFSNMTDAQKEIWSNKCGTDWPCMVRHTSLYSTWGMPLSGKKECHTSDCFLSPHVFPSRRARRTTLEGGWTKESNTQRSSNHSPFELGIFFFSTWIAIVFFTTMNDNCPILGRTILFSPFFAIRLQQPCPAGWLVKSDAFGNAISCLPPDNYTGPCGEETKLMAANPINYDQLCPDGWTKSEQYCVAPQNYMGPCAKKKLFASFERGMKRAYAEECDVEWPFVGREASDSYPKGSALRKRKYNIGPVEPFTGAIISGTVK</sequence>
<accession>A0A0D9QH91</accession>
<dbReference type="Proteomes" id="UP000054561">
    <property type="component" value="Unassembled WGS sequence"/>
</dbReference>
<dbReference type="OMA" id="DYSQNCA"/>
<proteinExistence type="predicted"/>
<dbReference type="Pfam" id="PF09717">
    <property type="entry name" value="CPW_WPC"/>
    <property type="match status" value="3"/>
</dbReference>
<feature type="domain" description="CPW-WPC" evidence="1">
    <location>
        <begin position="223"/>
        <end position="279"/>
    </location>
</feature>
<protein>
    <recommendedName>
        <fullName evidence="1">CPW-WPC domain-containing protein</fullName>
    </recommendedName>
</protein>
<name>A0A0D9QH91_PLAFR</name>
<dbReference type="EMBL" id="KQ001700">
    <property type="protein sequence ID" value="KJP86152.1"/>
    <property type="molecule type" value="Genomic_DNA"/>
</dbReference>
<organism evidence="2 3">
    <name type="scientific">Plasmodium fragile</name>
    <dbReference type="NCBI Taxonomy" id="5857"/>
    <lineage>
        <taxon>Eukaryota</taxon>
        <taxon>Sar</taxon>
        <taxon>Alveolata</taxon>
        <taxon>Apicomplexa</taxon>
        <taxon>Aconoidasida</taxon>
        <taxon>Haemosporida</taxon>
        <taxon>Plasmodiidae</taxon>
        <taxon>Plasmodium</taxon>
        <taxon>Plasmodium (Plasmodium)</taxon>
    </lineage>
</organism>
<evidence type="ECO:0000259" key="1">
    <source>
        <dbReference type="SMART" id="SM01099"/>
    </source>
</evidence>
<dbReference type="SMART" id="SM01099">
    <property type="entry name" value="CPW_WPC"/>
    <property type="match status" value="2"/>
</dbReference>
<dbReference type="InterPro" id="IPR006387">
    <property type="entry name" value="CPW_WPC_dom"/>
</dbReference>
<dbReference type="RefSeq" id="XP_012337236.1">
    <property type="nucleotide sequence ID" value="XM_012481813.1"/>
</dbReference>
<dbReference type="AlphaFoldDB" id="A0A0D9QH91"/>
<feature type="domain" description="CPW-WPC" evidence="1">
    <location>
        <begin position="21"/>
        <end position="80"/>
    </location>
</feature>
<evidence type="ECO:0000313" key="2">
    <source>
        <dbReference type="EMBL" id="KJP86152.1"/>
    </source>
</evidence>
<dbReference type="GeneID" id="24269517"/>
<reference evidence="2 3" key="1">
    <citation type="submission" date="2014-03" db="EMBL/GenBank/DDBJ databases">
        <title>The Genome Sequence of Plasmodium fragile nilgiri.</title>
        <authorList>
            <consortium name="The Broad Institute Genomics Platform"/>
            <consortium name="The Broad Institute Genome Sequencing Center for Infectious Disease"/>
            <person name="Neafsey D."/>
            <person name="Duraisingh M."/>
            <person name="Young S.K."/>
            <person name="Zeng Q."/>
            <person name="Gargeya S."/>
            <person name="Abouelleil A."/>
            <person name="Alvarado L."/>
            <person name="Chapman S.B."/>
            <person name="Gainer-Dewar J."/>
            <person name="Goldberg J."/>
            <person name="Griggs A."/>
            <person name="Gujja S."/>
            <person name="Hansen M."/>
            <person name="Howarth C."/>
            <person name="Imamovic A."/>
            <person name="Larimer J."/>
            <person name="Pearson M."/>
            <person name="Poon T.W."/>
            <person name="Priest M."/>
            <person name="Roberts A."/>
            <person name="Saif S."/>
            <person name="Shea T."/>
            <person name="Sykes S."/>
            <person name="Wortman J."/>
            <person name="Nusbaum C."/>
            <person name="Birren B."/>
        </authorList>
    </citation>
    <scope>NUCLEOTIDE SEQUENCE [LARGE SCALE GENOMIC DNA]</scope>
    <source>
        <strain evidence="3">nilgiri</strain>
    </source>
</reference>